<evidence type="ECO:0000313" key="3">
    <source>
        <dbReference type="EMBL" id="MBB5742363.1"/>
    </source>
</evidence>
<name>A0A7W9FCD3_9MICO</name>
<dbReference type="Pfam" id="PF12697">
    <property type="entry name" value="Abhydrolase_6"/>
    <property type="match status" value="1"/>
</dbReference>
<feature type="compositionally biased region" description="Basic and acidic residues" evidence="1">
    <location>
        <begin position="1"/>
        <end position="15"/>
    </location>
</feature>
<protein>
    <submittedName>
        <fullName evidence="3">Pimeloyl-ACP methyl ester carboxylesterase</fullName>
    </submittedName>
</protein>
<dbReference type="InterPro" id="IPR050266">
    <property type="entry name" value="AB_hydrolase_sf"/>
</dbReference>
<feature type="domain" description="AB hydrolase-1" evidence="2">
    <location>
        <begin position="68"/>
        <end position="293"/>
    </location>
</feature>
<dbReference type="GO" id="GO:0047372">
    <property type="term" value="F:monoacylglycerol lipase activity"/>
    <property type="evidence" value="ECO:0007669"/>
    <property type="project" value="TreeGrafter"/>
</dbReference>
<dbReference type="InterPro" id="IPR000073">
    <property type="entry name" value="AB_hydrolase_1"/>
</dbReference>
<dbReference type="RefSeq" id="WP_144793081.1">
    <property type="nucleotide sequence ID" value="NZ_BAAAPG010000001.1"/>
</dbReference>
<dbReference type="InterPro" id="IPR029058">
    <property type="entry name" value="AB_hydrolase_fold"/>
</dbReference>
<keyword evidence="4" id="KW-1185">Reference proteome</keyword>
<accession>A0A7W9FCD3</accession>
<dbReference type="GO" id="GO:0016020">
    <property type="term" value="C:membrane"/>
    <property type="evidence" value="ECO:0007669"/>
    <property type="project" value="TreeGrafter"/>
</dbReference>
<dbReference type="GO" id="GO:0046464">
    <property type="term" value="P:acylglycerol catabolic process"/>
    <property type="evidence" value="ECO:0007669"/>
    <property type="project" value="TreeGrafter"/>
</dbReference>
<evidence type="ECO:0000259" key="2">
    <source>
        <dbReference type="Pfam" id="PF12697"/>
    </source>
</evidence>
<dbReference type="EMBL" id="JACHMU010000001">
    <property type="protein sequence ID" value="MBB5742363.1"/>
    <property type="molecule type" value="Genomic_DNA"/>
</dbReference>
<reference evidence="3 4" key="1">
    <citation type="submission" date="2020-08" db="EMBL/GenBank/DDBJ databases">
        <title>Sequencing the genomes of 1000 actinobacteria strains.</title>
        <authorList>
            <person name="Klenk H.-P."/>
        </authorList>
    </citation>
    <scope>NUCLEOTIDE SEQUENCE [LARGE SCALE GENOMIC DNA]</scope>
    <source>
        <strain evidence="3 4">DSM 24823</strain>
    </source>
</reference>
<dbReference type="Proteomes" id="UP000517712">
    <property type="component" value="Unassembled WGS sequence"/>
</dbReference>
<dbReference type="PANTHER" id="PTHR43798">
    <property type="entry name" value="MONOACYLGLYCEROL LIPASE"/>
    <property type="match status" value="1"/>
</dbReference>
<dbReference type="Gene3D" id="3.40.50.1820">
    <property type="entry name" value="alpha/beta hydrolase"/>
    <property type="match status" value="1"/>
</dbReference>
<evidence type="ECO:0000313" key="4">
    <source>
        <dbReference type="Proteomes" id="UP000517712"/>
    </source>
</evidence>
<comment type="caution">
    <text evidence="3">The sequence shown here is derived from an EMBL/GenBank/DDBJ whole genome shotgun (WGS) entry which is preliminary data.</text>
</comment>
<dbReference type="SUPFAM" id="SSF53474">
    <property type="entry name" value="alpha/beta-Hydrolases"/>
    <property type="match status" value="1"/>
</dbReference>
<organism evidence="3 4">
    <name type="scientific">Microbacterium ginsengiterrae</name>
    <dbReference type="NCBI Taxonomy" id="546115"/>
    <lineage>
        <taxon>Bacteria</taxon>
        <taxon>Bacillati</taxon>
        <taxon>Actinomycetota</taxon>
        <taxon>Actinomycetes</taxon>
        <taxon>Micrococcales</taxon>
        <taxon>Microbacteriaceae</taxon>
        <taxon>Microbacterium</taxon>
    </lineage>
</organism>
<gene>
    <name evidence="3" type="ORF">HD600_000860</name>
</gene>
<dbReference type="AlphaFoldDB" id="A0A7W9FCD3"/>
<feature type="region of interest" description="Disordered" evidence="1">
    <location>
        <begin position="1"/>
        <end position="23"/>
    </location>
</feature>
<dbReference type="PANTHER" id="PTHR43798:SF33">
    <property type="entry name" value="HYDROLASE, PUTATIVE (AFU_ORTHOLOGUE AFUA_2G14860)-RELATED"/>
    <property type="match status" value="1"/>
</dbReference>
<evidence type="ECO:0000256" key="1">
    <source>
        <dbReference type="SAM" id="MobiDB-lite"/>
    </source>
</evidence>
<sequence length="324" mass="35651">MARDIDDHETDDDRTATVTTEAGKAEPLTTAPRWYLDALATPPERAVVRIAGVETALRMWGPRDGSPVVLVHGGAAHAAWWDHIGPLLVDCRVIALDLSGHGDSGWRDEYRIDTWKLELLAVLRSEHVRGRALVVGHSMGGLVTYAAVRDHADELSRALIVDSEFPRRAIGDGWRTPRDIQRRVHPDRESTLARFRLMPRSAPRSPFVIDHVAQQSIVAVGGGWSWKFDPRVFTHDGVVFEDAVPLRGCPVVIVRGDRGLLDDDEAAALASQLGGLEVLTVDDCGHHVLLDHPLSLIEIIRRQLPERNPGVAPRPAPNITIGEP</sequence>
<proteinExistence type="predicted"/>